<evidence type="ECO:0000313" key="4">
    <source>
        <dbReference type="Proteomes" id="UP000050867"/>
    </source>
</evidence>
<dbReference type="GO" id="GO:0005975">
    <property type="term" value="P:carbohydrate metabolic process"/>
    <property type="evidence" value="ECO:0007669"/>
    <property type="project" value="InterPro"/>
</dbReference>
<evidence type="ECO:0000256" key="2">
    <source>
        <dbReference type="SAM" id="SignalP"/>
    </source>
</evidence>
<organism evidence="3 4">
    <name type="scientific">Wenjunlia vitaminophila</name>
    <name type="common">Streptomyces vitaminophilus</name>
    <dbReference type="NCBI Taxonomy" id="76728"/>
    <lineage>
        <taxon>Bacteria</taxon>
        <taxon>Bacillati</taxon>
        <taxon>Actinomycetota</taxon>
        <taxon>Actinomycetes</taxon>
        <taxon>Kitasatosporales</taxon>
        <taxon>Streptomycetaceae</taxon>
        <taxon>Wenjunlia</taxon>
    </lineage>
</organism>
<feature type="signal peptide" evidence="2">
    <location>
        <begin position="1"/>
        <end position="30"/>
    </location>
</feature>
<evidence type="ECO:0000313" key="3">
    <source>
        <dbReference type="EMBL" id="KRV48330.1"/>
    </source>
</evidence>
<dbReference type="InterPro" id="IPR012341">
    <property type="entry name" value="6hp_glycosidase-like_sf"/>
</dbReference>
<name>A0A0T6LQC4_WENVI</name>
<dbReference type="AlphaFoldDB" id="A0A0T6LQC4"/>
<evidence type="ECO:0008006" key="5">
    <source>
        <dbReference type="Google" id="ProtNLM"/>
    </source>
</evidence>
<dbReference type="SUPFAM" id="SSF48208">
    <property type="entry name" value="Six-hairpin glycosidases"/>
    <property type="match status" value="1"/>
</dbReference>
<proteinExistence type="predicted"/>
<dbReference type="InterPro" id="IPR008928">
    <property type="entry name" value="6-hairpin_glycosidase_sf"/>
</dbReference>
<gene>
    <name evidence="3" type="ORF">AQ490_25280</name>
</gene>
<sequence>MGFAARRTRRRPTLVAAVLSLLTGTLVATATPARAVAGYDRQPIATNALFLINASDHAGAQEFVTSEGRVETVSAYLTSNASTGTFHAQIRTEVADESTTVADSRLDIAELGGSGTGWVEFPVDAELTADTKYYLVVEAEDAAGKVVWNGWKGALAGALPSWNYDVPYWGGWKAYDTDPWATTHLAFAIDPSGAQACAATNTCYKSVPPGELVAYTAGLLGNGRTTAAITPLEAHGATYVPDSNVLRLPNGDWRYLPAGATEPRTVPAGDPGAAAQIAESQDWLASGSVPGETLEERAAAKRALLSLRLLTQPNGAMAAAWHGAWSYSWPRDSSVAAVAFARTGHDEEAYRILDYNRRTQRPDGTWEARTKLDGSGPPDGRHWQLDANGWVPWSIWEWYQAAPGAHRAELTRDLYPTVRKAADYAAASLDERGLPPAAPDYWEIPTSTPNISTSAILLSGLNASADLARVTGHPQDAERWRAAAARLADGIEEHFAPLGYQRTVDGKHGRDSAVTFLAPPYNTAPDDLAVAMDDTYAALLRPNGGVVPGDDPGQKWRNTWTPETAFFALAWAGTGEDDKADRVVDWLLAHRNVLGELPEQIDAAGNPASVVPLGWTDSLLVLTLDQLDGGPIPVPPAPCDPPGRPEGACHD</sequence>
<feature type="region of interest" description="Disordered" evidence="1">
    <location>
        <begin position="632"/>
        <end position="651"/>
    </location>
</feature>
<dbReference type="Gene3D" id="1.50.10.10">
    <property type="match status" value="1"/>
</dbReference>
<dbReference type="PANTHER" id="PTHR31616:SF0">
    <property type="entry name" value="GLUCAN 1,4-ALPHA-GLUCOSIDASE"/>
    <property type="match status" value="1"/>
</dbReference>
<dbReference type="GO" id="GO:0004553">
    <property type="term" value="F:hydrolase activity, hydrolyzing O-glycosyl compounds"/>
    <property type="evidence" value="ECO:0007669"/>
    <property type="project" value="TreeGrafter"/>
</dbReference>
<feature type="compositionally biased region" description="Pro residues" evidence="1">
    <location>
        <begin position="632"/>
        <end position="644"/>
    </location>
</feature>
<feature type="chain" id="PRO_5038944497" description="Glucan 1,4-alpha-glucosidase" evidence="2">
    <location>
        <begin position="31"/>
        <end position="651"/>
    </location>
</feature>
<accession>A0A0T6LQC4</accession>
<keyword evidence="4" id="KW-1185">Reference proteome</keyword>
<dbReference type="eggNOG" id="COG3387">
    <property type="taxonomic scope" value="Bacteria"/>
</dbReference>
<evidence type="ECO:0000256" key="1">
    <source>
        <dbReference type="SAM" id="MobiDB-lite"/>
    </source>
</evidence>
<protein>
    <recommendedName>
        <fullName evidence="5">Glucan 1,4-alpha-glucosidase</fullName>
    </recommendedName>
</protein>
<keyword evidence="2" id="KW-0732">Signal</keyword>
<dbReference type="PANTHER" id="PTHR31616">
    <property type="entry name" value="TREHALASE"/>
    <property type="match status" value="1"/>
</dbReference>
<dbReference type="STRING" id="76728.AQ490_25280"/>
<reference evidence="3 4" key="1">
    <citation type="submission" date="2015-10" db="EMBL/GenBank/DDBJ databases">
        <title>Draft genome sequence of pyrrolomycin-producing Streptomyces vitaminophilus.</title>
        <authorList>
            <person name="Graham D.E."/>
            <person name="Mahan K.M."/>
            <person name="Klingeman D.M."/>
            <person name="Hettich R.L."/>
            <person name="Parry R.J."/>
        </authorList>
    </citation>
    <scope>NUCLEOTIDE SEQUENCE [LARGE SCALE GENOMIC DNA]</scope>
    <source>
        <strain evidence="3 4">ATCC 31673</strain>
    </source>
</reference>
<dbReference type="EMBL" id="LLZU01000025">
    <property type="protein sequence ID" value="KRV48330.1"/>
    <property type="molecule type" value="Genomic_DNA"/>
</dbReference>
<comment type="caution">
    <text evidence="3">The sequence shown here is derived from an EMBL/GenBank/DDBJ whole genome shotgun (WGS) entry which is preliminary data.</text>
</comment>
<dbReference type="Proteomes" id="UP000050867">
    <property type="component" value="Unassembled WGS sequence"/>
</dbReference>